<accession>A0ACB8U9W7</accession>
<keyword evidence="2" id="KW-1185">Reference proteome</keyword>
<evidence type="ECO:0000313" key="2">
    <source>
        <dbReference type="Proteomes" id="UP001055072"/>
    </source>
</evidence>
<evidence type="ECO:0000313" key="1">
    <source>
        <dbReference type="EMBL" id="KAI0091113.1"/>
    </source>
</evidence>
<dbReference type="EMBL" id="MU274906">
    <property type="protein sequence ID" value="KAI0091113.1"/>
    <property type="molecule type" value="Genomic_DNA"/>
</dbReference>
<gene>
    <name evidence="1" type="ORF">BDY19DRAFT_683926</name>
</gene>
<proteinExistence type="predicted"/>
<organism evidence="1 2">
    <name type="scientific">Irpex rosettiformis</name>
    <dbReference type="NCBI Taxonomy" id="378272"/>
    <lineage>
        <taxon>Eukaryota</taxon>
        <taxon>Fungi</taxon>
        <taxon>Dikarya</taxon>
        <taxon>Basidiomycota</taxon>
        <taxon>Agaricomycotina</taxon>
        <taxon>Agaricomycetes</taxon>
        <taxon>Polyporales</taxon>
        <taxon>Irpicaceae</taxon>
        <taxon>Irpex</taxon>
    </lineage>
</organism>
<name>A0ACB8U9W7_9APHY</name>
<sequence>MSSSQSIDTVLDDGDPSIVYSDGWSGTPNSLITSYYNNTYHSTNNTRASATITFQGNAITVYGATSGNHGAFTVTLDGGVSVGLNGSASAFRPQNMLYYAGGLSNDSHTLTIVNIDSSSKYFDLDKVMVSKWVNNNISAGTNSTGEPSAVGRKTKNLVGPIVGGVIGGVAFLVLILLALFFLRRRDHQRTNSNQHGDHPSAQYRRHHTSASREPMMIEPFHVSRYGAVPHVEPGSTFATGSGSGASQWPPVVSQFGEATQGSSSVINRPNVRSAPVSSGLSKQTSSTTLSSSTLPYSNPASATTNTSVHRPTHSVFGSIAEELPPPNYAEATASSPDINSMGR</sequence>
<dbReference type="Proteomes" id="UP001055072">
    <property type="component" value="Unassembled WGS sequence"/>
</dbReference>
<reference evidence="1" key="1">
    <citation type="journal article" date="2021" name="Environ. Microbiol.">
        <title>Gene family expansions and transcriptome signatures uncover fungal adaptations to wood decay.</title>
        <authorList>
            <person name="Hage H."/>
            <person name="Miyauchi S."/>
            <person name="Viragh M."/>
            <person name="Drula E."/>
            <person name="Min B."/>
            <person name="Chaduli D."/>
            <person name="Navarro D."/>
            <person name="Favel A."/>
            <person name="Norest M."/>
            <person name="Lesage-Meessen L."/>
            <person name="Balint B."/>
            <person name="Merenyi Z."/>
            <person name="de Eugenio L."/>
            <person name="Morin E."/>
            <person name="Martinez A.T."/>
            <person name="Baldrian P."/>
            <person name="Stursova M."/>
            <person name="Martinez M.J."/>
            <person name="Novotny C."/>
            <person name="Magnuson J.K."/>
            <person name="Spatafora J.W."/>
            <person name="Maurice S."/>
            <person name="Pangilinan J."/>
            <person name="Andreopoulos W."/>
            <person name="LaButti K."/>
            <person name="Hundley H."/>
            <person name="Na H."/>
            <person name="Kuo A."/>
            <person name="Barry K."/>
            <person name="Lipzen A."/>
            <person name="Henrissat B."/>
            <person name="Riley R."/>
            <person name="Ahrendt S."/>
            <person name="Nagy L.G."/>
            <person name="Grigoriev I.V."/>
            <person name="Martin F."/>
            <person name="Rosso M.N."/>
        </authorList>
    </citation>
    <scope>NUCLEOTIDE SEQUENCE</scope>
    <source>
        <strain evidence="1">CBS 384.51</strain>
    </source>
</reference>
<comment type="caution">
    <text evidence="1">The sequence shown here is derived from an EMBL/GenBank/DDBJ whole genome shotgun (WGS) entry which is preliminary data.</text>
</comment>
<protein>
    <submittedName>
        <fullName evidence="1">Uncharacterized protein</fullName>
    </submittedName>
</protein>